<evidence type="ECO:0000256" key="1">
    <source>
        <dbReference type="ARBA" id="ARBA00004141"/>
    </source>
</evidence>
<keyword evidence="5 11" id="KW-1133">Transmembrane helix</keyword>
<dbReference type="InterPro" id="IPR045016">
    <property type="entry name" value="NhaD-like"/>
</dbReference>
<feature type="transmembrane region" description="Helical" evidence="11">
    <location>
        <begin position="282"/>
        <end position="300"/>
    </location>
</feature>
<feature type="transmembrane region" description="Helical" evidence="11">
    <location>
        <begin position="129"/>
        <end position="156"/>
    </location>
</feature>
<feature type="transmembrane region" description="Helical" evidence="11">
    <location>
        <begin position="207"/>
        <end position="230"/>
    </location>
</feature>
<evidence type="ECO:0000256" key="10">
    <source>
        <dbReference type="ARBA" id="ARBA00025753"/>
    </source>
</evidence>
<dbReference type="InterPro" id="IPR004680">
    <property type="entry name" value="Cit_transptr-like_dom"/>
</dbReference>
<gene>
    <name evidence="13" type="primary">nhaD</name>
    <name evidence="13" type="ORF">ACFO3G_06020</name>
</gene>
<feature type="domain" description="Citrate transporter-like" evidence="12">
    <location>
        <begin position="18"/>
        <end position="386"/>
    </location>
</feature>
<feature type="transmembrane region" description="Helical" evidence="11">
    <location>
        <begin position="88"/>
        <end position="109"/>
    </location>
</feature>
<keyword evidence="14" id="KW-1185">Reference proteome</keyword>
<feature type="transmembrane region" description="Helical" evidence="11">
    <location>
        <begin position="321"/>
        <end position="340"/>
    </location>
</feature>
<dbReference type="EMBL" id="JBHSGO010000178">
    <property type="protein sequence ID" value="MFC4666151.1"/>
    <property type="molecule type" value="Genomic_DNA"/>
</dbReference>
<dbReference type="NCBIfam" id="NF038006">
    <property type="entry name" value="NhaD_1"/>
    <property type="match status" value="1"/>
</dbReference>
<evidence type="ECO:0000256" key="3">
    <source>
        <dbReference type="ARBA" id="ARBA00022449"/>
    </source>
</evidence>
<organism evidence="13 14">
    <name type="scientific">Falsiporphyromonas endometrii</name>
    <dbReference type="NCBI Taxonomy" id="1387297"/>
    <lineage>
        <taxon>Bacteria</taxon>
        <taxon>Pseudomonadati</taxon>
        <taxon>Bacteroidota</taxon>
        <taxon>Bacteroidia</taxon>
        <taxon>Bacteroidales</taxon>
        <taxon>Porphyromonadaceae</taxon>
        <taxon>Falsiporphyromonas</taxon>
    </lineage>
</organism>
<feature type="transmembrane region" description="Helical" evidence="11">
    <location>
        <begin position="406"/>
        <end position="431"/>
    </location>
</feature>
<comment type="subcellular location">
    <subcellularLocation>
        <location evidence="1">Membrane</location>
        <topology evidence="1">Multi-pass membrane protein</topology>
    </subcellularLocation>
</comment>
<keyword evidence="7" id="KW-0406">Ion transport</keyword>
<feature type="transmembrane region" description="Helical" evidence="11">
    <location>
        <begin position="258"/>
        <end position="276"/>
    </location>
</feature>
<keyword evidence="3" id="KW-0050">Antiport</keyword>
<name>A0ABV9K901_9PORP</name>
<dbReference type="PANTHER" id="PTHR43269">
    <property type="entry name" value="SODIUM/PROTON ANTIPORTER 1-RELATED"/>
    <property type="match status" value="1"/>
</dbReference>
<keyword evidence="9" id="KW-0739">Sodium transport</keyword>
<evidence type="ECO:0000256" key="5">
    <source>
        <dbReference type="ARBA" id="ARBA00022989"/>
    </source>
</evidence>
<evidence type="ECO:0000256" key="8">
    <source>
        <dbReference type="ARBA" id="ARBA00023136"/>
    </source>
</evidence>
<sequence>MTTTFLLMPIIFILGILAIAFEDKIGVNKSVTALIMCLSMWTILLLDHSIGLGSPEFVQYMTHHAELSDTSPLNQVQHFMSDKLQNHLGDVSGTLFFILSSMLLVYVVDHYGGFKAITNTLATVDKRKLLWRVAIASFFFSALLDNLAAAIVIIAILQKLVPNRTDRLKYACMCIIACNAGGSWSPIGDVTTLLLWTNGRITPLHQVMHVFLPAFVNLMVPLSIAHFWLFKKGAKLREPSVCDHDKFENIVKDRDRKVIFWIGMLALLMIPVWQSLFELPAFMGALGGVAFIWFYTEIMFRKQNKLLKHSYDMRVDKLMHHTDLATIFYFLGILMAVAALETGGQLAIASDAVSIAIPDKSLLALSIGGMSSILDNVALVAAVMGMFHVDVNAMSPFVMDGSFWTFLAYCAVTGGSLLIIGSATGVTVMGMEKISFGYYLKRFSILALLGYLAGAGSFYLLEMLY</sequence>
<keyword evidence="6" id="KW-0915">Sodium</keyword>
<feature type="transmembrane region" description="Helical" evidence="11">
    <location>
        <begin position="443"/>
        <end position="461"/>
    </location>
</feature>
<evidence type="ECO:0000259" key="12">
    <source>
        <dbReference type="Pfam" id="PF03600"/>
    </source>
</evidence>
<dbReference type="PANTHER" id="PTHR43269:SF2">
    <property type="entry name" value="SODIUM_PROTON ANTIPORTER 1-RELATED"/>
    <property type="match status" value="1"/>
</dbReference>
<evidence type="ECO:0000256" key="4">
    <source>
        <dbReference type="ARBA" id="ARBA00022692"/>
    </source>
</evidence>
<dbReference type="Proteomes" id="UP001596020">
    <property type="component" value="Unassembled WGS sequence"/>
</dbReference>
<keyword evidence="2" id="KW-0813">Transport</keyword>
<evidence type="ECO:0000256" key="7">
    <source>
        <dbReference type="ARBA" id="ARBA00023065"/>
    </source>
</evidence>
<dbReference type="Pfam" id="PF03600">
    <property type="entry name" value="CitMHS"/>
    <property type="match status" value="1"/>
</dbReference>
<evidence type="ECO:0000256" key="11">
    <source>
        <dbReference type="SAM" id="Phobius"/>
    </source>
</evidence>
<protein>
    <submittedName>
        <fullName evidence="13">Sodium:proton antiporter NhaD</fullName>
    </submittedName>
</protein>
<comment type="caution">
    <text evidence="13">The sequence shown here is derived from an EMBL/GenBank/DDBJ whole genome shotgun (WGS) entry which is preliminary data.</text>
</comment>
<evidence type="ECO:0000256" key="6">
    <source>
        <dbReference type="ARBA" id="ARBA00023053"/>
    </source>
</evidence>
<proteinExistence type="inferred from homology"/>
<evidence type="ECO:0000256" key="2">
    <source>
        <dbReference type="ARBA" id="ARBA00022448"/>
    </source>
</evidence>
<feature type="transmembrane region" description="Helical" evidence="11">
    <location>
        <begin position="30"/>
        <end position="46"/>
    </location>
</feature>
<keyword evidence="4 11" id="KW-0812">Transmembrane</keyword>
<reference evidence="14" key="1">
    <citation type="journal article" date="2019" name="Int. J. Syst. Evol. Microbiol.">
        <title>The Global Catalogue of Microorganisms (GCM) 10K type strain sequencing project: providing services to taxonomists for standard genome sequencing and annotation.</title>
        <authorList>
            <consortium name="The Broad Institute Genomics Platform"/>
            <consortium name="The Broad Institute Genome Sequencing Center for Infectious Disease"/>
            <person name="Wu L."/>
            <person name="Ma J."/>
        </authorList>
    </citation>
    <scope>NUCLEOTIDE SEQUENCE [LARGE SCALE GENOMIC DNA]</scope>
    <source>
        <strain evidence="14">CGMCC 4.7357</strain>
    </source>
</reference>
<keyword evidence="8 11" id="KW-0472">Membrane</keyword>
<accession>A0ABV9K901</accession>
<comment type="similarity">
    <text evidence="10">Belongs to the NhaD Na(+)/H(+) (TC 2.A.62) antiporter family.</text>
</comment>
<evidence type="ECO:0000313" key="13">
    <source>
        <dbReference type="EMBL" id="MFC4666151.1"/>
    </source>
</evidence>
<evidence type="ECO:0000313" key="14">
    <source>
        <dbReference type="Proteomes" id="UP001596020"/>
    </source>
</evidence>
<evidence type="ECO:0000256" key="9">
    <source>
        <dbReference type="ARBA" id="ARBA00023201"/>
    </source>
</evidence>
<dbReference type="RefSeq" id="WP_380078940.1">
    <property type="nucleotide sequence ID" value="NZ_JBHSGO010000178.1"/>
</dbReference>